<keyword evidence="4" id="KW-1185">Reference proteome</keyword>
<reference evidence="3 4" key="1">
    <citation type="submission" date="2018-04" db="EMBL/GenBank/DDBJ databases">
        <title>Novel Campyloabacter and Helicobacter Species and Strains.</title>
        <authorList>
            <person name="Mannion A.J."/>
            <person name="Shen Z."/>
            <person name="Fox J.G."/>
        </authorList>
    </citation>
    <scope>NUCLEOTIDE SEQUENCE [LARGE SCALE GENOMIC DNA]</scope>
    <source>
        <strain evidence="3 4">MIT 97-5075</strain>
    </source>
</reference>
<dbReference type="OrthoDB" id="9785707at2"/>
<comment type="caution">
    <text evidence="3">The sequence shown here is derived from an EMBL/GenBank/DDBJ whole genome shotgun (WGS) entry which is preliminary data.</text>
</comment>
<dbReference type="GO" id="GO:0009294">
    <property type="term" value="P:DNA-mediated transformation"/>
    <property type="evidence" value="ECO:0007669"/>
    <property type="project" value="InterPro"/>
</dbReference>
<dbReference type="AlphaFoldDB" id="A0A3D8J513"/>
<dbReference type="PANTHER" id="PTHR43022">
    <property type="entry name" value="PROTEIN SMF"/>
    <property type="match status" value="1"/>
</dbReference>
<evidence type="ECO:0000259" key="2">
    <source>
        <dbReference type="Pfam" id="PF02481"/>
    </source>
</evidence>
<organism evidence="3 4">
    <name type="scientific">Helicobacter aurati</name>
    <dbReference type="NCBI Taxonomy" id="137778"/>
    <lineage>
        <taxon>Bacteria</taxon>
        <taxon>Pseudomonadati</taxon>
        <taxon>Campylobacterota</taxon>
        <taxon>Epsilonproteobacteria</taxon>
        <taxon>Campylobacterales</taxon>
        <taxon>Helicobacteraceae</taxon>
        <taxon>Helicobacter</taxon>
    </lineage>
</organism>
<dbReference type="EMBL" id="NXLW01000009">
    <property type="protein sequence ID" value="RDU71984.1"/>
    <property type="molecule type" value="Genomic_DNA"/>
</dbReference>
<comment type="similarity">
    <text evidence="1">Belongs to the DprA/Smf family.</text>
</comment>
<dbReference type="PANTHER" id="PTHR43022:SF1">
    <property type="entry name" value="PROTEIN SMF"/>
    <property type="match status" value="1"/>
</dbReference>
<dbReference type="Gene3D" id="3.40.50.450">
    <property type="match status" value="1"/>
</dbReference>
<dbReference type="InterPro" id="IPR057666">
    <property type="entry name" value="DrpA_SLOG"/>
</dbReference>
<accession>A0A3D8J513</accession>
<evidence type="ECO:0000256" key="1">
    <source>
        <dbReference type="ARBA" id="ARBA00006525"/>
    </source>
</evidence>
<protein>
    <submittedName>
        <fullName evidence="3">DNA-processing protein DprA</fullName>
    </submittedName>
</protein>
<dbReference type="Pfam" id="PF02481">
    <property type="entry name" value="DNA_processg_A"/>
    <property type="match status" value="1"/>
</dbReference>
<gene>
    <name evidence="3" type="ORF">CQA66_05655</name>
</gene>
<feature type="domain" description="Smf/DprA SLOG" evidence="2">
    <location>
        <begin position="14"/>
        <end position="204"/>
    </location>
</feature>
<evidence type="ECO:0000313" key="3">
    <source>
        <dbReference type="EMBL" id="RDU71984.1"/>
    </source>
</evidence>
<dbReference type="InterPro" id="IPR003488">
    <property type="entry name" value="DprA"/>
</dbReference>
<dbReference type="Proteomes" id="UP000256424">
    <property type="component" value="Unassembled WGS sequence"/>
</dbReference>
<sequence>MRDIAQTFNLSSRHLYKDFCGIFYSGNLHLLKKPKIAIIGTRTPNQYSKQYTAILSAQLSQSGFVIVSGGAIGIDTIAHLNSESNSILVSPVGLHQVYPRQNKALFKQIQTYGLLLSEYPDNASPRAYHFLERNRIIVALSDIVIIPQADLQSGSSSSARLCKALQKPLFVLPQRINESLGTQELLNQGDAKAIYNIESFVSTLSKTWNLTPQQKEQDGLLDFASNNGLFVEALQKFGNQVLEYELQGKIRRNGLYIELC</sequence>
<name>A0A3D8J513_9HELI</name>
<evidence type="ECO:0000313" key="4">
    <source>
        <dbReference type="Proteomes" id="UP000256424"/>
    </source>
</evidence>
<dbReference type="SUPFAM" id="SSF102405">
    <property type="entry name" value="MCP/YpsA-like"/>
    <property type="match status" value="1"/>
</dbReference>
<proteinExistence type="inferred from homology"/>